<dbReference type="EMBL" id="PDNZ01000002">
    <property type="protein sequence ID" value="PWW82734.1"/>
    <property type="molecule type" value="Genomic_DNA"/>
</dbReference>
<organism evidence="12 13">
    <name type="scientific">Prosthecochloris marina</name>
    <dbReference type="NCBI Taxonomy" id="2017681"/>
    <lineage>
        <taxon>Bacteria</taxon>
        <taxon>Pseudomonadati</taxon>
        <taxon>Chlorobiota</taxon>
        <taxon>Chlorobiia</taxon>
        <taxon>Chlorobiales</taxon>
        <taxon>Chlorobiaceae</taxon>
        <taxon>Prosthecochloris</taxon>
    </lineage>
</organism>
<keyword evidence="5" id="KW-0547">Nucleotide-binding</keyword>
<keyword evidence="6" id="KW-0067">ATP-binding</keyword>
<dbReference type="InterPro" id="IPR003672">
    <property type="entry name" value="CobN/Mg_chltase"/>
</dbReference>
<gene>
    <name evidence="12" type="ORF">CR164_03050</name>
</gene>
<dbReference type="GO" id="GO:0016851">
    <property type="term" value="F:magnesium chelatase activity"/>
    <property type="evidence" value="ECO:0007669"/>
    <property type="project" value="UniProtKB-EC"/>
</dbReference>
<comment type="catalytic activity">
    <reaction evidence="9">
        <text>protoporphyrin IX + Mg(2+) + ATP + H2O = Mg-protoporphyrin IX + ADP + phosphate + 3 H(+)</text>
        <dbReference type="Rhea" id="RHEA:13961"/>
        <dbReference type="ChEBI" id="CHEBI:15377"/>
        <dbReference type="ChEBI" id="CHEBI:15378"/>
        <dbReference type="ChEBI" id="CHEBI:18420"/>
        <dbReference type="ChEBI" id="CHEBI:30616"/>
        <dbReference type="ChEBI" id="CHEBI:43474"/>
        <dbReference type="ChEBI" id="CHEBI:57306"/>
        <dbReference type="ChEBI" id="CHEBI:60492"/>
        <dbReference type="ChEBI" id="CHEBI:456216"/>
        <dbReference type="EC" id="6.6.1.1"/>
    </reaction>
</comment>
<comment type="caution">
    <text evidence="12">The sequence shown here is derived from an EMBL/GenBank/DDBJ whole genome shotgun (WGS) entry which is preliminary data.</text>
</comment>
<dbReference type="GO" id="GO:0015979">
    <property type="term" value="P:photosynthesis"/>
    <property type="evidence" value="ECO:0007669"/>
    <property type="project" value="UniProtKB-KW"/>
</dbReference>
<sequence length="1277" mass="143774">MRFLFLTMEATNNSAVKKAAAVLNGRFNCELEVMIFNLGLYKGEETWRKLEQVFPEADFIFGSMLFSEEIVRPLEKLLAGVSCPVCIITSNPTLIRQTRLGKFSLHKPDSEEKRKSIFKDWAAKLKPKTSHGESQRQLSLVRNISKLLKHIPGKARDIHTFIVSHQFWLNGSEENMERFLCLLINRYVPSFSEQLPQKDPIFYPETALYHPDAQEPFYTAPEFRKWLAENRAGKRKGLVAILAMRATVLSKNMQHLEHLLHDLESKQLEAFIVYSGGLDFRPAISTFFGDENSGKLSPDMIINATGFSLVGGPAENRSSEAIVALKKIAVPYINLVPLSFQPIQQWKSGNVGLTPLQTALSVAIPELDGAIEPHVYAGAEATSDKTVPLPKEIGTITDRVLKHVALRKKLPAEKRIAIILFNFPPNLGNAGTAAYLNVFESLFSLLEELKKAGYSVRLPDNVDALKNELLEGNRNTFGTDGNVAEHLTLDEYRKNFPHYHEIESFWGDAPGEMLNDGKRFHILGRTFANIFVGQQPSFGYEQDPMRLLMAKDTTPNHAFAAFYTWLEHVWQADAVVHFGTHGALEFMPGKQVGLGASCWPKRLVGSMPDFYYYCVNNPSEGAIAKRRGFATLISYLSPPLQQAGLYKGLRQLRDLIENHCRNQSDEVLEEIFTLAESLELDVDRQHLSIEHYLSTLNNELYRVEERMIPLGLHVIGKNPTPESLVDQLTLLVSHPLVCLDNLSLPEYICRLQKTDYQQLIEQSSNDREAELQWRKIMSISTEAVRLFIGSIPDKKRKQYDLCTILEANFPVRVSAAEHYLIRETPVKAEQLSRLWTFLQRILVAMVSNREIEGMLDALAGRYIEPSPGSDLVRNPEIVPTGRNIHSLDPFSIPSLIAQKQGKASAEELLARYRDECGVLPESIAIVLWGTDNIKSDGEGIAQALALIGAKPKNDELGKISDVELLPQKELGRPRIDIVITISGIFRDLLSHQITLLDKAVRLAASADEPESVNFIRKNVLRQVAQEGIAFDNAANRVFCNAPGNYGANVNHLVESSSWENDNELSQTFINRKSFSYSTQGVWQESPEILTSALRNVTLTYQNIDSYEIGLSDIDHYYEYLGGVSKSVEQISHSKPKVMVGDVNGFGKKQKISSLESMVALEARTKLLNPKWYESMLEHGYEGVREIESHLSNTYGWSATASAVKDWTYAQFNETYLQDKEMLEKLKALNPQATMSMTRRLLEAGSRGFWQADSETIEELQELYSELESHMEGVQSSS</sequence>
<comment type="similarity">
    <text evidence="1">Belongs to the Mg-chelatase subunit H family.</text>
</comment>
<dbReference type="GO" id="GO:0015995">
    <property type="term" value="P:chlorophyll biosynthetic process"/>
    <property type="evidence" value="ECO:0007669"/>
    <property type="project" value="UniProtKB-KW"/>
</dbReference>
<dbReference type="EC" id="6.6.1.1" evidence="2"/>
<reference evidence="13" key="1">
    <citation type="submission" date="2017-10" db="EMBL/GenBank/DDBJ databases">
        <authorList>
            <person name="Gaisin V.A."/>
            <person name="Rysina M.S."/>
            <person name="Grouzdev D.S."/>
        </authorList>
    </citation>
    <scope>NUCLEOTIDE SEQUENCE [LARGE SCALE GENOMIC DNA]</scope>
    <source>
        <strain evidence="13">V1</strain>
    </source>
</reference>
<evidence type="ECO:0000256" key="3">
    <source>
        <dbReference type="ARBA" id="ARBA00022531"/>
    </source>
</evidence>
<protein>
    <recommendedName>
        <fullName evidence="2">magnesium chelatase</fullName>
        <ecNumber evidence="2">6.6.1.1</ecNumber>
    </recommendedName>
</protein>
<proteinExistence type="inferred from homology"/>
<evidence type="ECO:0000256" key="9">
    <source>
        <dbReference type="ARBA" id="ARBA00048693"/>
    </source>
</evidence>
<evidence type="ECO:0000256" key="5">
    <source>
        <dbReference type="ARBA" id="ARBA00022741"/>
    </source>
</evidence>
<evidence type="ECO:0000256" key="8">
    <source>
        <dbReference type="ARBA" id="ARBA00023444"/>
    </source>
</evidence>
<evidence type="ECO:0000256" key="2">
    <source>
        <dbReference type="ARBA" id="ARBA00012825"/>
    </source>
</evidence>
<dbReference type="Pfam" id="PF02514">
    <property type="entry name" value="CobN-Mg_chel"/>
    <property type="match status" value="1"/>
</dbReference>
<dbReference type="Proteomes" id="UP000246278">
    <property type="component" value="Unassembled WGS sequence"/>
</dbReference>
<evidence type="ECO:0000259" key="10">
    <source>
        <dbReference type="Pfam" id="PF02514"/>
    </source>
</evidence>
<evidence type="ECO:0000313" key="13">
    <source>
        <dbReference type="Proteomes" id="UP000246278"/>
    </source>
</evidence>
<feature type="domain" description="CobN/magnesium chelatase" evidence="10">
    <location>
        <begin position="165"/>
        <end position="1256"/>
    </location>
</feature>
<accession>A0A317T7T1</accession>
<dbReference type="Pfam" id="PF11965">
    <property type="entry name" value="DUF3479"/>
    <property type="match status" value="1"/>
</dbReference>
<dbReference type="OrthoDB" id="9757976at2"/>
<dbReference type="NCBIfam" id="NF009140">
    <property type="entry name" value="PRK12493.1"/>
    <property type="match status" value="1"/>
</dbReference>
<feature type="domain" description="Magnesium chelatase subunit H N-terminal" evidence="11">
    <location>
        <begin position="2"/>
        <end position="162"/>
    </location>
</feature>
<evidence type="ECO:0000256" key="7">
    <source>
        <dbReference type="ARBA" id="ARBA00023171"/>
    </source>
</evidence>
<evidence type="ECO:0000256" key="4">
    <source>
        <dbReference type="ARBA" id="ARBA00022598"/>
    </source>
</evidence>
<keyword evidence="3" id="KW-0602">Photosynthesis</keyword>
<dbReference type="GO" id="GO:0005524">
    <property type="term" value="F:ATP binding"/>
    <property type="evidence" value="ECO:0007669"/>
    <property type="project" value="UniProtKB-KW"/>
</dbReference>
<comment type="pathway">
    <text evidence="8">Porphyrin-containing compound metabolism.</text>
</comment>
<dbReference type="NCBIfam" id="TIGR02025">
    <property type="entry name" value="BchH"/>
    <property type="match status" value="1"/>
</dbReference>
<keyword evidence="7" id="KW-0149">Chlorophyll biosynthesis</keyword>
<dbReference type="InterPro" id="IPR022571">
    <property type="entry name" value="Mg_chelatase_H_N"/>
</dbReference>
<dbReference type="AlphaFoldDB" id="A0A317T7T1"/>
<keyword evidence="4" id="KW-0436">Ligase</keyword>
<dbReference type="InterPro" id="IPR011771">
    <property type="entry name" value="BchH"/>
</dbReference>
<evidence type="ECO:0000313" key="12">
    <source>
        <dbReference type="EMBL" id="PWW82734.1"/>
    </source>
</evidence>
<keyword evidence="13" id="KW-1185">Reference proteome</keyword>
<name>A0A317T7T1_9CHLB</name>
<dbReference type="PANTHER" id="PTHR44119">
    <property type="entry name" value="MAGNESIUM-CHELATASE SUBUNIT CHLH, CHLOROPLASTIC"/>
    <property type="match status" value="1"/>
</dbReference>
<evidence type="ECO:0000256" key="6">
    <source>
        <dbReference type="ARBA" id="ARBA00022840"/>
    </source>
</evidence>
<evidence type="ECO:0000256" key="1">
    <source>
        <dbReference type="ARBA" id="ARBA00010851"/>
    </source>
</evidence>
<dbReference type="CDD" id="cd10150">
    <property type="entry name" value="CobN_like"/>
    <property type="match status" value="1"/>
</dbReference>
<evidence type="ECO:0000259" key="11">
    <source>
        <dbReference type="Pfam" id="PF11965"/>
    </source>
</evidence>
<dbReference type="PANTHER" id="PTHR44119:SF1">
    <property type="entry name" value="MAGNESIUM-CHELATASE SUBUNIT CHLH, CHLOROPLASTIC"/>
    <property type="match status" value="1"/>
</dbReference>